<keyword evidence="2" id="KW-0007">Acetylation</keyword>
<dbReference type="GO" id="GO:0005737">
    <property type="term" value="C:cytoplasm"/>
    <property type="evidence" value="ECO:0007669"/>
    <property type="project" value="TreeGrafter"/>
</dbReference>
<dbReference type="GO" id="GO:0005615">
    <property type="term" value="C:extracellular space"/>
    <property type="evidence" value="ECO:0007669"/>
    <property type="project" value="InterPro"/>
</dbReference>
<name>A0AAW0JDK8_MYOGA</name>
<comment type="similarity">
    <text evidence="1">Belongs to the serpin family. Ov-serpin subfamily.</text>
</comment>
<dbReference type="InterPro" id="IPR042185">
    <property type="entry name" value="Serpin_sf_2"/>
</dbReference>
<dbReference type="Pfam" id="PF00079">
    <property type="entry name" value="Serpin"/>
    <property type="match status" value="1"/>
</dbReference>
<proteinExistence type="inferred from homology"/>
<dbReference type="InterPro" id="IPR023796">
    <property type="entry name" value="Serpin_dom"/>
</dbReference>
<dbReference type="InterPro" id="IPR042178">
    <property type="entry name" value="Serpin_sf_1"/>
</dbReference>
<evidence type="ECO:0000256" key="4">
    <source>
        <dbReference type="ARBA" id="ARBA00079383"/>
    </source>
</evidence>
<dbReference type="PROSITE" id="PS00284">
    <property type="entry name" value="SERPIN"/>
    <property type="match status" value="1"/>
</dbReference>
<feature type="non-terminal residue" evidence="6">
    <location>
        <position position="1"/>
    </location>
</feature>
<gene>
    <name evidence="6" type="ORF">U0070_020275</name>
</gene>
<dbReference type="GO" id="GO:0004867">
    <property type="term" value="F:serine-type endopeptidase inhibitor activity"/>
    <property type="evidence" value="ECO:0007669"/>
    <property type="project" value="InterPro"/>
</dbReference>
<evidence type="ECO:0000256" key="2">
    <source>
        <dbReference type="ARBA" id="ARBA00022990"/>
    </source>
</evidence>
<dbReference type="AlphaFoldDB" id="A0AAW0JDK8"/>
<protein>
    <recommendedName>
        <fullName evidence="3">Leukocyte elastase inhibitor</fullName>
    </recommendedName>
    <alternativeName>
        <fullName evidence="4">Serpin B1</fullName>
    </alternativeName>
</protein>
<sequence length="434" mass="49314">WGSDHEVHALQRIKRLLGQGRQQSSTLGHQALNTVLRDCDIGRLCIMNTLSEANGTFAIHLLKILCQNNPSKNVCYSPVSISSALAMVLLGAKRNTALQISQTLGLNTDEDIHQHFQWLLHFLNKPNKKYLLKMANRLFAENTCEFLPTFKESCLQFYHSELEQLSFDKAPEESRKHINTWVSKQTKGKILELLSRGSVNSETRLVLVNALYFKGRWRRQFNLDSTREMPFKINQREEGTVQMMHQEDTFNYAYVDEVQALVLEMPYKGKELSLVVLLPDDGVDLSKVENNLTFEKLTAWTNPVIMKSTKVLVFLPKFKLQEDYDMESVFQHLGMADVFQGGKADLSGMSPETDLCVSKFVHKSVVEVGEDGGMAAATSAKAIRPLMSLKDNVPVLFVDHPFLFFIRHKKTNSLLFCGRFAYPVAFRSQTNPTS</sequence>
<dbReference type="FunFam" id="2.30.39.10:FF:000014">
    <property type="entry name" value="Serpin family B member 9"/>
    <property type="match status" value="1"/>
</dbReference>
<evidence type="ECO:0000256" key="1">
    <source>
        <dbReference type="ARBA" id="ARBA00006426"/>
    </source>
</evidence>
<dbReference type="InterPro" id="IPR023795">
    <property type="entry name" value="Serpin_CS"/>
</dbReference>
<dbReference type="Proteomes" id="UP001488838">
    <property type="component" value="Unassembled WGS sequence"/>
</dbReference>
<dbReference type="EMBL" id="JBBHLL010000044">
    <property type="protein sequence ID" value="KAK7824768.1"/>
    <property type="molecule type" value="Genomic_DNA"/>
</dbReference>
<evidence type="ECO:0000313" key="7">
    <source>
        <dbReference type="Proteomes" id="UP001488838"/>
    </source>
</evidence>
<keyword evidence="7" id="KW-1185">Reference proteome</keyword>
<dbReference type="Gene3D" id="2.30.39.10">
    <property type="entry name" value="Alpha-1-antitrypsin, domain 1"/>
    <property type="match status" value="2"/>
</dbReference>
<evidence type="ECO:0000256" key="3">
    <source>
        <dbReference type="ARBA" id="ARBA00073281"/>
    </source>
</evidence>
<dbReference type="InterPro" id="IPR000215">
    <property type="entry name" value="Serpin_fam"/>
</dbReference>
<dbReference type="FunFam" id="3.30.497.10:FF:000001">
    <property type="entry name" value="Serine protease inhibitor"/>
    <property type="match status" value="1"/>
</dbReference>
<dbReference type="PANTHER" id="PTHR11461">
    <property type="entry name" value="SERINE PROTEASE INHIBITOR, SERPIN"/>
    <property type="match status" value="1"/>
</dbReference>
<feature type="domain" description="Serpin" evidence="5">
    <location>
        <begin position="59"/>
        <end position="423"/>
    </location>
</feature>
<dbReference type="SUPFAM" id="SSF56574">
    <property type="entry name" value="Serpins"/>
    <property type="match status" value="1"/>
</dbReference>
<evidence type="ECO:0000313" key="6">
    <source>
        <dbReference type="EMBL" id="KAK7824768.1"/>
    </source>
</evidence>
<accession>A0AAW0JDK8</accession>
<dbReference type="InterPro" id="IPR036186">
    <property type="entry name" value="Serpin_sf"/>
</dbReference>
<dbReference type="SMART" id="SM00093">
    <property type="entry name" value="SERPIN"/>
    <property type="match status" value="1"/>
</dbReference>
<evidence type="ECO:0000259" key="5">
    <source>
        <dbReference type="SMART" id="SM00093"/>
    </source>
</evidence>
<dbReference type="PANTHER" id="PTHR11461:SF350">
    <property type="entry name" value="SERPIN B9"/>
    <property type="match status" value="1"/>
</dbReference>
<dbReference type="Gene3D" id="3.30.497.10">
    <property type="entry name" value="Antithrombin, subunit I, domain 2"/>
    <property type="match status" value="1"/>
</dbReference>
<comment type="caution">
    <text evidence="6">The sequence shown here is derived from an EMBL/GenBank/DDBJ whole genome shotgun (WGS) entry which is preliminary data.</text>
</comment>
<reference evidence="6 7" key="1">
    <citation type="journal article" date="2023" name="bioRxiv">
        <title>Conserved and derived expression patterns and positive selection on dental genes reveal complex evolutionary context of ever-growing rodent molars.</title>
        <authorList>
            <person name="Calamari Z.T."/>
            <person name="Song A."/>
            <person name="Cohen E."/>
            <person name="Akter M."/>
            <person name="Roy R.D."/>
            <person name="Hallikas O."/>
            <person name="Christensen M.M."/>
            <person name="Li P."/>
            <person name="Marangoni P."/>
            <person name="Jernvall J."/>
            <person name="Klein O.D."/>
        </authorList>
    </citation>
    <scope>NUCLEOTIDE SEQUENCE [LARGE SCALE GENOMIC DNA]</scope>
    <source>
        <strain evidence="6">V071</strain>
    </source>
</reference>
<dbReference type="CDD" id="cd19956">
    <property type="entry name" value="serpinB"/>
    <property type="match status" value="1"/>
</dbReference>
<organism evidence="6 7">
    <name type="scientific">Myodes glareolus</name>
    <name type="common">Bank vole</name>
    <name type="synonym">Clethrionomys glareolus</name>
    <dbReference type="NCBI Taxonomy" id="447135"/>
    <lineage>
        <taxon>Eukaryota</taxon>
        <taxon>Metazoa</taxon>
        <taxon>Chordata</taxon>
        <taxon>Craniata</taxon>
        <taxon>Vertebrata</taxon>
        <taxon>Euteleostomi</taxon>
        <taxon>Mammalia</taxon>
        <taxon>Eutheria</taxon>
        <taxon>Euarchontoglires</taxon>
        <taxon>Glires</taxon>
        <taxon>Rodentia</taxon>
        <taxon>Myomorpha</taxon>
        <taxon>Muroidea</taxon>
        <taxon>Cricetidae</taxon>
        <taxon>Arvicolinae</taxon>
        <taxon>Myodes</taxon>
    </lineage>
</organism>